<evidence type="ECO:0000313" key="8">
    <source>
        <dbReference type="Proteomes" id="UP000806528"/>
    </source>
</evidence>
<dbReference type="RefSeq" id="WP_193120011.1">
    <property type="nucleotide sequence ID" value="NZ_JADBGI010000001.1"/>
</dbReference>
<evidence type="ECO:0000256" key="3">
    <source>
        <dbReference type="ARBA" id="ARBA00022723"/>
    </source>
</evidence>
<evidence type="ECO:0000259" key="6">
    <source>
        <dbReference type="PROSITE" id="PS50970"/>
    </source>
</evidence>
<evidence type="ECO:0000256" key="2">
    <source>
        <dbReference type="ARBA" id="ARBA00022679"/>
    </source>
</evidence>
<sequence>MICVGRTGTSARPLVLDGGLATRLESYGCDLGDALWSARLLVEDPAVIRRAHRDFFEAGADVAIAAGYQANVPALTARGLARSEAVRVVASSVEMARAERDAHGSGLVAAGVGPYGAFLADGSEYTGSYGLDEEGLYRWHRERWHVLADSGADLMACETVPSLPEVRALRRLLAETPGVRAWVSLTCRDDSRISDGTPLRDVVAELAPAYAEGSLVAVGVNCVAPSKVPALVRTVAEAGVDAVAYPNSGELWDAVSRQWTGTSEPADFGAAAVEWWRAGAVLVGGCCRTGPEHIAEVRAHVDRAVA</sequence>
<reference evidence="7 8" key="1">
    <citation type="submission" date="2020-09" db="EMBL/GenBank/DDBJ databases">
        <title>Diversity and distribution of actinomycetes associated with coral in the coast of Hainan.</title>
        <authorList>
            <person name="Li F."/>
        </authorList>
    </citation>
    <scope>NUCLEOTIDE SEQUENCE [LARGE SCALE GENOMIC DNA]</scope>
    <source>
        <strain evidence="7 8">HNM0947</strain>
    </source>
</reference>
<gene>
    <name evidence="7" type="primary">mmuM</name>
    <name evidence="7" type="ORF">IDM40_01395</name>
</gene>
<accession>A0ABR9P0J4</accession>
<evidence type="ECO:0000313" key="7">
    <source>
        <dbReference type="EMBL" id="MBE2997361.1"/>
    </source>
</evidence>
<dbReference type="NCBIfam" id="NF007020">
    <property type="entry name" value="PRK09485.1"/>
    <property type="match status" value="1"/>
</dbReference>
<dbReference type="InterPro" id="IPR051486">
    <property type="entry name" value="Hcy_S-methyltransferase"/>
</dbReference>
<keyword evidence="8" id="KW-1185">Reference proteome</keyword>
<proteinExistence type="predicted"/>
<feature type="binding site" evidence="5">
    <location>
        <position position="222"/>
    </location>
    <ligand>
        <name>Zn(2+)</name>
        <dbReference type="ChEBI" id="CHEBI:29105"/>
    </ligand>
</feature>
<dbReference type="Proteomes" id="UP000806528">
    <property type="component" value="Unassembled WGS sequence"/>
</dbReference>
<dbReference type="SUPFAM" id="SSF82282">
    <property type="entry name" value="Homocysteine S-methyltransferase"/>
    <property type="match status" value="1"/>
</dbReference>
<evidence type="ECO:0000256" key="1">
    <source>
        <dbReference type="ARBA" id="ARBA00022603"/>
    </source>
</evidence>
<feature type="binding site" evidence="5">
    <location>
        <position position="287"/>
    </location>
    <ligand>
        <name>Zn(2+)</name>
        <dbReference type="ChEBI" id="CHEBI:29105"/>
    </ligand>
</feature>
<dbReference type="PANTHER" id="PTHR46015:SF1">
    <property type="entry name" value="HOMOCYSTEINE S-METHYLTRANSFERASE-LIKE ISOFORM 1"/>
    <property type="match status" value="1"/>
</dbReference>
<keyword evidence="1 5" id="KW-0489">Methyltransferase</keyword>
<dbReference type="EMBL" id="JADBGI010000001">
    <property type="protein sequence ID" value="MBE2997361.1"/>
    <property type="molecule type" value="Genomic_DNA"/>
</dbReference>
<evidence type="ECO:0000256" key="5">
    <source>
        <dbReference type="PROSITE-ProRule" id="PRU00333"/>
    </source>
</evidence>
<keyword evidence="4 5" id="KW-0862">Zinc</keyword>
<name>A0ABR9P0J4_9ACTN</name>
<dbReference type="GO" id="GO:0008168">
    <property type="term" value="F:methyltransferase activity"/>
    <property type="evidence" value="ECO:0007669"/>
    <property type="project" value="UniProtKB-KW"/>
</dbReference>
<comment type="caution">
    <text evidence="7">The sequence shown here is derived from an EMBL/GenBank/DDBJ whole genome shotgun (WGS) entry which is preliminary data.</text>
</comment>
<dbReference type="EC" id="2.1.1.10" evidence="7"/>
<dbReference type="PANTHER" id="PTHR46015">
    <property type="entry name" value="ZGC:172121"/>
    <property type="match status" value="1"/>
</dbReference>
<dbReference type="InterPro" id="IPR003726">
    <property type="entry name" value="HCY_dom"/>
</dbReference>
<feature type="binding site" evidence="5">
    <location>
        <position position="286"/>
    </location>
    <ligand>
        <name>Zn(2+)</name>
        <dbReference type="ChEBI" id="CHEBI:29105"/>
    </ligand>
</feature>
<keyword evidence="2 5" id="KW-0808">Transferase</keyword>
<dbReference type="InterPro" id="IPR036589">
    <property type="entry name" value="HCY_dom_sf"/>
</dbReference>
<dbReference type="GO" id="GO:0032259">
    <property type="term" value="P:methylation"/>
    <property type="evidence" value="ECO:0007669"/>
    <property type="project" value="UniProtKB-KW"/>
</dbReference>
<dbReference type="Gene3D" id="3.20.20.330">
    <property type="entry name" value="Homocysteine-binding-like domain"/>
    <property type="match status" value="1"/>
</dbReference>
<keyword evidence="3 5" id="KW-0479">Metal-binding</keyword>
<dbReference type="PROSITE" id="PS50970">
    <property type="entry name" value="HCY"/>
    <property type="match status" value="1"/>
</dbReference>
<protein>
    <submittedName>
        <fullName evidence="7">Homocysteine S-methyltransferase</fullName>
        <ecNumber evidence="7">2.1.1.10</ecNumber>
    </submittedName>
</protein>
<comment type="cofactor">
    <cofactor evidence="5">
        <name>Zn(2+)</name>
        <dbReference type="ChEBI" id="CHEBI:29105"/>
    </cofactor>
</comment>
<organism evidence="7 8">
    <name type="scientific">Nocardiopsis coralli</name>
    <dbReference type="NCBI Taxonomy" id="2772213"/>
    <lineage>
        <taxon>Bacteria</taxon>
        <taxon>Bacillati</taxon>
        <taxon>Actinomycetota</taxon>
        <taxon>Actinomycetes</taxon>
        <taxon>Streptosporangiales</taxon>
        <taxon>Nocardiopsidaceae</taxon>
        <taxon>Nocardiopsis</taxon>
    </lineage>
</organism>
<feature type="domain" description="Hcy-binding" evidence="6">
    <location>
        <begin position="2"/>
        <end position="301"/>
    </location>
</feature>
<dbReference type="Pfam" id="PF02574">
    <property type="entry name" value="S-methyl_trans"/>
    <property type="match status" value="1"/>
</dbReference>
<evidence type="ECO:0000256" key="4">
    <source>
        <dbReference type="ARBA" id="ARBA00022833"/>
    </source>
</evidence>